<dbReference type="GO" id="GO:0010506">
    <property type="term" value="P:regulation of autophagy"/>
    <property type="evidence" value="ECO:0007669"/>
    <property type="project" value="TreeGrafter"/>
</dbReference>
<reference evidence="1 2" key="1">
    <citation type="journal article" date="2020" name="IScience">
        <title>Genome Sequencing of the Endangered Kingdonia uniflora (Circaeasteraceae, Ranunculales) Reveals Potential Mechanisms of Evolutionary Specialization.</title>
        <authorList>
            <person name="Sun Y."/>
            <person name="Deng T."/>
            <person name="Zhang A."/>
            <person name="Moore M.J."/>
            <person name="Landis J.B."/>
            <person name="Lin N."/>
            <person name="Zhang H."/>
            <person name="Zhang X."/>
            <person name="Huang J."/>
            <person name="Zhang X."/>
            <person name="Sun H."/>
            <person name="Wang H."/>
        </authorList>
    </citation>
    <scope>NUCLEOTIDE SEQUENCE [LARGE SCALE GENOMIC DNA]</scope>
    <source>
        <strain evidence="1">TB1705</strain>
        <tissue evidence="1">Leaf</tissue>
    </source>
</reference>
<dbReference type="GO" id="GO:0031931">
    <property type="term" value="C:TORC1 complex"/>
    <property type="evidence" value="ECO:0007669"/>
    <property type="project" value="InterPro"/>
</dbReference>
<sequence>MFEFDSIIIGKKSVESFKGISEVVRRYSPTATGNSSYLALVTTSGLAKHAGTFWDGPDFGVLSWDNKLTGAQELLADIAAKICLSQIHELVEYPNAEFQSNPFFTEQLTAFEVWLDHGSEHKKPPEQLPILLQVWCDNGYPRLVQRPLEIALTRKMTRRCACFTEEELNQPGLEVYNGCDHLAKVCPV</sequence>
<comment type="caution">
    <text evidence="1">The sequence shown here is derived from an EMBL/GenBank/DDBJ whole genome shotgun (WGS) entry which is preliminary data.</text>
</comment>
<dbReference type="AlphaFoldDB" id="A0A7J7MX07"/>
<dbReference type="InterPro" id="IPR004083">
    <property type="entry name" value="Raptor"/>
</dbReference>
<dbReference type="GO" id="GO:0030674">
    <property type="term" value="F:protein-macromolecule adaptor activity"/>
    <property type="evidence" value="ECO:0007669"/>
    <property type="project" value="TreeGrafter"/>
</dbReference>
<dbReference type="GO" id="GO:0030307">
    <property type="term" value="P:positive regulation of cell growth"/>
    <property type="evidence" value="ECO:0007669"/>
    <property type="project" value="TreeGrafter"/>
</dbReference>
<organism evidence="1 2">
    <name type="scientific">Kingdonia uniflora</name>
    <dbReference type="NCBI Taxonomy" id="39325"/>
    <lineage>
        <taxon>Eukaryota</taxon>
        <taxon>Viridiplantae</taxon>
        <taxon>Streptophyta</taxon>
        <taxon>Embryophyta</taxon>
        <taxon>Tracheophyta</taxon>
        <taxon>Spermatophyta</taxon>
        <taxon>Magnoliopsida</taxon>
        <taxon>Ranunculales</taxon>
        <taxon>Circaeasteraceae</taxon>
        <taxon>Kingdonia</taxon>
    </lineage>
</organism>
<name>A0A7J7MX07_9MAGN</name>
<accession>A0A7J7MX07</accession>
<proteinExistence type="predicted"/>
<evidence type="ECO:0000313" key="1">
    <source>
        <dbReference type="EMBL" id="KAF6159413.1"/>
    </source>
</evidence>
<protein>
    <submittedName>
        <fullName evidence="1">Uncharacterized protein</fullName>
    </submittedName>
</protein>
<evidence type="ECO:0000313" key="2">
    <source>
        <dbReference type="Proteomes" id="UP000541444"/>
    </source>
</evidence>
<dbReference type="GO" id="GO:0031929">
    <property type="term" value="P:TOR signaling"/>
    <property type="evidence" value="ECO:0007669"/>
    <property type="project" value="InterPro"/>
</dbReference>
<dbReference type="GO" id="GO:0071230">
    <property type="term" value="P:cellular response to amino acid stimulus"/>
    <property type="evidence" value="ECO:0007669"/>
    <property type="project" value="TreeGrafter"/>
</dbReference>
<dbReference type="PANTHER" id="PTHR12848">
    <property type="entry name" value="REGULATORY-ASSOCIATED PROTEIN OF MTOR"/>
    <property type="match status" value="1"/>
</dbReference>
<dbReference type="GO" id="GO:0005737">
    <property type="term" value="C:cytoplasm"/>
    <property type="evidence" value="ECO:0007669"/>
    <property type="project" value="TreeGrafter"/>
</dbReference>
<dbReference type="EMBL" id="JACGCM010001193">
    <property type="protein sequence ID" value="KAF6159413.1"/>
    <property type="molecule type" value="Genomic_DNA"/>
</dbReference>
<dbReference type="Proteomes" id="UP000541444">
    <property type="component" value="Unassembled WGS sequence"/>
</dbReference>
<dbReference type="GO" id="GO:0009267">
    <property type="term" value="P:cellular response to starvation"/>
    <property type="evidence" value="ECO:0007669"/>
    <property type="project" value="TreeGrafter"/>
</dbReference>
<keyword evidence="2" id="KW-1185">Reference proteome</keyword>
<dbReference type="OrthoDB" id="10257697at2759"/>
<gene>
    <name evidence="1" type="ORF">GIB67_032184</name>
</gene>
<dbReference type="PANTHER" id="PTHR12848:SF16">
    <property type="entry name" value="REGULATORY-ASSOCIATED PROTEIN OF MTOR"/>
    <property type="match status" value="1"/>
</dbReference>